<name>A0ACB6QQD0_9PLEO</name>
<proteinExistence type="predicted"/>
<comment type="caution">
    <text evidence="1">The sequence shown here is derived from an EMBL/GenBank/DDBJ whole genome shotgun (WGS) entry which is preliminary data.</text>
</comment>
<reference evidence="1" key="1">
    <citation type="journal article" date="2020" name="Stud. Mycol.">
        <title>101 Dothideomycetes genomes: a test case for predicting lifestyles and emergence of pathogens.</title>
        <authorList>
            <person name="Haridas S."/>
            <person name="Albert R."/>
            <person name="Binder M."/>
            <person name="Bloem J."/>
            <person name="Labutti K."/>
            <person name="Salamov A."/>
            <person name="Andreopoulos B."/>
            <person name="Baker S."/>
            <person name="Barry K."/>
            <person name="Bills G."/>
            <person name="Bluhm B."/>
            <person name="Cannon C."/>
            <person name="Castanera R."/>
            <person name="Culley D."/>
            <person name="Daum C."/>
            <person name="Ezra D."/>
            <person name="Gonzalez J."/>
            <person name="Henrissat B."/>
            <person name="Kuo A."/>
            <person name="Liang C."/>
            <person name="Lipzen A."/>
            <person name="Lutzoni F."/>
            <person name="Magnuson J."/>
            <person name="Mondo S."/>
            <person name="Nolan M."/>
            <person name="Ohm R."/>
            <person name="Pangilinan J."/>
            <person name="Park H.-J."/>
            <person name="Ramirez L."/>
            <person name="Alfaro M."/>
            <person name="Sun H."/>
            <person name="Tritt A."/>
            <person name="Yoshinaga Y."/>
            <person name="Zwiers L.-H."/>
            <person name="Turgeon B."/>
            <person name="Goodwin S."/>
            <person name="Spatafora J."/>
            <person name="Crous P."/>
            <person name="Grigoriev I."/>
        </authorList>
    </citation>
    <scope>NUCLEOTIDE SEQUENCE</scope>
    <source>
        <strain evidence="1">ATCC 200398</strain>
    </source>
</reference>
<dbReference type="Proteomes" id="UP000799755">
    <property type="component" value="Unassembled WGS sequence"/>
</dbReference>
<gene>
    <name evidence="1" type="ORF">BDR25DRAFT_373023</name>
</gene>
<protein>
    <submittedName>
        <fullName evidence="1">Rad4-domain-containing protein</fullName>
    </submittedName>
</protein>
<sequence length="1265" mass="139281">MANSWCECNRAFHLCPQAVDISFIPTAVRQPTHLWKIMAGPRSSIRKPASAPTGGRTTRRSKASQEDAEVPEVFQGMLSEATASKAAGSDEDSKPLKKRKTARSMRNNESNPSLEALTAPLSLNPETESQRPLSKAAAPDDDADDETHHMLQTITESEESDGSDMEWEDALAPGDEEEGLDVDGDALPEVGDISITIGGDKGEGKRPKRARRRGITSVDKKRRLEIHKMHILCLLYHVHRRNTWCNDGKVQAIMRRMPSPKTLSNLVLNPELSQSQASKRFLDGMHELKLLWSNRFSVTAIGMHKPRWVDADVETQSFSLFNELDDPMDRQDFRRAATTLQGSQDVGAQLFCALLRGIGVEARLVCSLQCLPFASAAQVSTPPKPSSQTKVMILNPYNKEEAPSPSKSALTANPKASTPARPKRLSRLERALGERSAAYNSGVAPKQKKKYHTAYPVYWVEAFNPVVQKWIPIDPLSTFTVDKPEKLEPPLSYSQNSLVYAIAFEDDSTAKDVTRRYAKAYNAKTRKFRVECTEGGAKWWKRALKLFRRAVLLDRDQVEDAALARKEAAEGMPKNVQDFKNHPVYVLERHVKQNEVIHPMNQVGKVNVGSSMNPKMEPIYRRRDVHIVRSADRWYRLGRDVKGGEQPLKHAKLNKGSRLSMTPGMEIDDSQEEVGAGLYAAFQTELYVPPPVVRGRVPRNGFGNLDLYVPSMVPKGGVHIRHQHASKAARIIGVDYADAVTGFSFKGRHGTAVVQGVVVAQEYAEAVETVLHGMEYAQEQSKAAQRSVEALRLWRRFCLGLRIAQRVNAIEIDGEKGNVMNVQEEIEKVDRELAAAQLAGGFFPEGGDAGEVSAPSSRLFKGSSHNDHFGGGFVPSDDDEDDGFILDGSNGDDGLGHEEQTTFGSALLAQQHIRPQKSDDFGGGFMQDDYEEDGGFVCEAFATAGPSNLRSEKLEGSFIQTDGAAEGSGRDFIRSRDQEPRKNTGEITALARDHEMAQPLHEEPTTKPSSQLNSPEETITSNQVPGGDQKEIYLSVSSPSDGGSLPLEDPEDEDADPEWLYLPVLATSRATALASIHFLLDIFLPLHNLSRPSTYNSKLGPLHEVPSPNLNYSPPFNLNFAFDPAPIPLPSTCPPSPRPLKSTGHPATIVNLYGKEIWPSFSDIKDGQVVVARVGDGINLDVPAQQGHSGGQGQRYDAIIRAPPEAPTAEEKKKQKKARDRARYRANKKAKAQASATEKETLVCKDRVAARAAVQELAQSNGPML</sequence>
<evidence type="ECO:0000313" key="1">
    <source>
        <dbReference type="EMBL" id="KAF2468492.1"/>
    </source>
</evidence>
<organism evidence="1 2">
    <name type="scientific">Lindgomyces ingoldianus</name>
    <dbReference type="NCBI Taxonomy" id="673940"/>
    <lineage>
        <taxon>Eukaryota</taxon>
        <taxon>Fungi</taxon>
        <taxon>Dikarya</taxon>
        <taxon>Ascomycota</taxon>
        <taxon>Pezizomycotina</taxon>
        <taxon>Dothideomycetes</taxon>
        <taxon>Pleosporomycetidae</taxon>
        <taxon>Pleosporales</taxon>
        <taxon>Lindgomycetaceae</taxon>
        <taxon>Lindgomyces</taxon>
    </lineage>
</organism>
<accession>A0ACB6QQD0</accession>
<keyword evidence="2" id="KW-1185">Reference proteome</keyword>
<evidence type="ECO:0000313" key="2">
    <source>
        <dbReference type="Proteomes" id="UP000799755"/>
    </source>
</evidence>
<dbReference type="EMBL" id="MU003515">
    <property type="protein sequence ID" value="KAF2468492.1"/>
    <property type="molecule type" value="Genomic_DNA"/>
</dbReference>